<evidence type="ECO:0000313" key="3">
    <source>
        <dbReference type="EMBL" id="QPH55371.1"/>
    </source>
</evidence>
<evidence type="ECO:0000256" key="1">
    <source>
        <dbReference type="PROSITE-ProRule" id="PRU00325"/>
    </source>
</evidence>
<dbReference type="PROSITE" id="PS50966">
    <property type="entry name" value="ZF_SWIM"/>
    <property type="match status" value="1"/>
</dbReference>
<accession>A0A7S9QEN3</accession>
<protein>
    <submittedName>
        <fullName evidence="3">SWIM zinc finger family protein</fullName>
    </submittedName>
</protein>
<keyword evidence="1" id="KW-0479">Metal-binding</keyword>
<feature type="domain" description="SWIM-type" evidence="2">
    <location>
        <begin position="403"/>
        <end position="440"/>
    </location>
</feature>
<dbReference type="Proteomes" id="UP000594800">
    <property type="component" value="Chromosome"/>
</dbReference>
<keyword evidence="4" id="KW-1185">Reference proteome</keyword>
<reference evidence="3 4" key="1">
    <citation type="submission" date="2020-11" db="EMBL/GenBank/DDBJ databases">
        <title>Description of Pontivivens ytuae sp. nov. isolated from deep sea sediment of Mariana Trench.</title>
        <authorList>
            <person name="Wang Z."/>
            <person name="Sun Q.-L."/>
            <person name="Xu X.-D."/>
            <person name="Tang Y.-Z."/>
            <person name="Zhang J."/>
        </authorList>
    </citation>
    <scope>NUCLEOTIDE SEQUENCE [LARGE SCALE GENOMIC DNA]</scope>
    <source>
        <strain evidence="3 4">MT2928</strain>
    </source>
</reference>
<dbReference type="AlphaFoldDB" id="A0A7S9QEN3"/>
<keyword evidence="1" id="KW-0863">Zinc-finger</keyword>
<proteinExistence type="predicted"/>
<dbReference type="KEGG" id="poz:I0K15_06435"/>
<name>A0A7S9QEN3_9RHOB</name>
<sequence>MLEHRLTYRTRSELEATSSGTWLRLASEGDASDVPRGFLVTRALSPDVTARSLRAVSEIVGSRFYVPPAMLARILREADPVATVSPGAVRFEGFSACCSAYIRLDLGDDALDVAEHRNGTTNVDFGPELRAALARVRRDSTLDITIGEDSVGISHESAAVVERKVPLPLRWIRGFGEVQVHLVRMRRTANVPRIAAHRFLRAQPRSKTDHLQWITVTASGLRTSARQSDGAVPLRGGHRLRVLEPLMPFADEMEIWIDDATGSTAWVLVLGAQRLTLVLNAEPWRGFSGDGGLLSDLAGADESDVAALRAQFHWQDRLVPAELAEATGLAADTLDRALARAAAEGLVGFDLATGAYFHRVLPFRLDRMERLNPRLKAARALVEAGAVELGTDSAKVTSDGVVHELRLSGDALSCTCPWHAKHKTARGPCKHALAVDMAMEAGRDGR</sequence>
<dbReference type="EMBL" id="CP064942">
    <property type="protein sequence ID" value="QPH55371.1"/>
    <property type="molecule type" value="Genomic_DNA"/>
</dbReference>
<keyword evidence="1" id="KW-0862">Zinc</keyword>
<dbReference type="InterPro" id="IPR007527">
    <property type="entry name" value="Znf_SWIM"/>
</dbReference>
<gene>
    <name evidence="3" type="ORF">I0K15_06435</name>
</gene>
<evidence type="ECO:0000313" key="4">
    <source>
        <dbReference type="Proteomes" id="UP000594800"/>
    </source>
</evidence>
<organism evidence="3 4">
    <name type="scientific">Pontivivens ytuae</name>
    <dbReference type="NCBI Taxonomy" id="2789856"/>
    <lineage>
        <taxon>Bacteria</taxon>
        <taxon>Pseudomonadati</taxon>
        <taxon>Pseudomonadota</taxon>
        <taxon>Alphaproteobacteria</taxon>
        <taxon>Rhodobacterales</taxon>
        <taxon>Paracoccaceae</taxon>
        <taxon>Pontivivens</taxon>
    </lineage>
</organism>
<evidence type="ECO:0000259" key="2">
    <source>
        <dbReference type="PROSITE" id="PS50966"/>
    </source>
</evidence>
<dbReference type="GO" id="GO:0008270">
    <property type="term" value="F:zinc ion binding"/>
    <property type="evidence" value="ECO:0007669"/>
    <property type="project" value="UniProtKB-KW"/>
</dbReference>